<proteinExistence type="predicted"/>
<dbReference type="EMBL" id="CP001769">
    <property type="protein sequence ID" value="ADB39299.1"/>
    <property type="molecule type" value="Genomic_DNA"/>
</dbReference>
<protein>
    <submittedName>
        <fullName evidence="2">Uncharacterized protein</fullName>
    </submittedName>
</protein>
<name>D2QEV5_SPILD</name>
<reference evidence="3" key="1">
    <citation type="submission" date="2009-09" db="EMBL/GenBank/DDBJ databases">
        <title>The complete chromosome of Spirosoma linguale DSM 74.</title>
        <authorList>
            <consortium name="US DOE Joint Genome Institute (JGI-PGF)"/>
            <person name="Lucas S."/>
            <person name="Copeland A."/>
            <person name="Lapidus A."/>
            <person name="Glavina del Rio T."/>
            <person name="Dalin E."/>
            <person name="Tice H."/>
            <person name="Bruce D."/>
            <person name="Goodwin L."/>
            <person name="Pitluck S."/>
            <person name="Kyrpides N."/>
            <person name="Mavromatis K."/>
            <person name="Mikhailova N."/>
            <person name="Ovchinnikova G."/>
            <person name="Saunders E."/>
            <person name="Brettin T."/>
            <person name="Detter J.C."/>
            <person name="Han C."/>
            <person name="Larimer F."/>
            <person name="Land M."/>
            <person name="Hauser L."/>
            <person name="Markowitz V."/>
            <person name="Cheng J.-F."/>
            <person name="Hugenholtz P."/>
            <person name="Woyke T."/>
            <person name="Wu D."/>
            <person name="Tindal B."/>
            <person name="Schutze A."/>
            <person name="Schneider S."/>
            <person name="Goker M."/>
            <person name="Klenk H.-P."/>
            <person name="Eisen J.A."/>
        </authorList>
    </citation>
    <scope>NUCLEOTIDE SEQUENCE [LARGE SCALE GENOMIC DNA]</scope>
    <source>
        <strain evidence="3">ATCC 33905 / DSM 74 / LMG 10896 / Claus 1</strain>
    </source>
</reference>
<gene>
    <name evidence="1" type="ordered locus">Slin_3288</name>
    <name evidence="2" type="ordered locus">Slin_5330</name>
</gene>
<dbReference type="KEGG" id="sli:Slin_5330"/>
<dbReference type="EMBL" id="CP001769">
    <property type="protein sequence ID" value="ADB41299.1"/>
    <property type="molecule type" value="Genomic_DNA"/>
</dbReference>
<evidence type="ECO:0000313" key="2">
    <source>
        <dbReference type="EMBL" id="ADB41299.1"/>
    </source>
</evidence>
<dbReference type="eggNOG" id="ENOG502ZR8A">
    <property type="taxonomic scope" value="Bacteria"/>
</dbReference>
<evidence type="ECO:0000313" key="3">
    <source>
        <dbReference type="Proteomes" id="UP000002028"/>
    </source>
</evidence>
<keyword evidence="3" id="KW-1185">Reference proteome</keyword>
<dbReference type="Proteomes" id="UP000002028">
    <property type="component" value="Chromosome"/>
</dbReference>
<accession>D2QEV5</accession>
<evidence type="ECO:0000313" key="1">
    <source>
        <dbReference type="EMBL" id="ADB39299.1"/>
    </source>
</evidence>
<dbReference type="RefSeq" id="WP_012927822.1">
    <property type="nucleotide sequence ID" value="NC_013730.1"/>
</dbReference>
<organism evidence="2 3">
    <name type="scientific">Spirosoma linguale (strain ATCC 33905 / DSM 74 / LMG 10896 / Claus 1)</name>
    <dbReference type="NCBI Taxonomy" id="504472"/>
    <lineage>
        <taxon>Bacteria</taxon>
        <taxon>Pseudomonadati</taxon>
        <taxon>Bacteroidota</taxon>
        <taxon>Cytophagia</taxon>
        <taxon>Cytophagales</taxon>
        <taxon>Cytophagaceae</taxon>
        <taxon>Spirosoma</taxon>
    </lineage>
</organism>
<dbReference type="HOGENOM" id="CLU_1894873_0_0_10"/>
<reference evidence="2 3" key="2">
    <citation type="journal article" date="2010" name="Stand. Genomic Sci.">
        <title>Complete genome sequence of Spirosoma linguale type strain (1).</title>
        <authorList>
            <person name="Lail K."/>
            <person name="Sikorski J."/>
            <person name="Saunders E."/>
            <person name="Lapidus A."/>
            <person name="Glavina Del Rio T."/>
            <person name="Copeland A."/>
            <person name="Tice H."/>
            <person name="Cheng J.-F."/>
            <person name="Lucas S."/>
            <person name="Nolan M."/>
            <person name="Bruce D."/>
            <person name="Goodwin L."/>
            <person name="Pitluck S."/>
            <person name="Ivanova N."/>
            <person name="Mavromatis K."/>
            <person name="Ovchinnikova G."/>
            <person name="Pati A."/>
            <person name="Chen A."/>
            <person name="Palaniappan K."/>
            <person name="Land M."/>
            <person name="Hauser L."/>
            <person name="Chang Y.-J."/>
            <person name="Jeffries C.D."/>
            <person name="Chain P."/>
            <person name="Brettin T."/>
            <person name="Detter J.C."/>
            <person name="Schuetze A."/>
            <person name="Rohde M."/>
            <person name="Tindall B.J."/>
            <person name="Goeker M."/>
            <person name="Bristow J."/>
            <person name="Eisen J.A."/>
            <person name="Markowitz V."/>
            <person name="Hugenholtz P."/>
            <person name="Kyrpides N.C."/>
            <person name="Klenk H.-P."/>
            <person name="Chen F."/>
        </authorList>
    </citation>
    <scope>NUCLEOTIDE SEQUENCE [LARGE SCALE GENOMIC DNA]</scope>
    <source>
        <strain evidence="3">ATCC 33905 / DSM 74 / LMG 10896 / Claus 1</strain>
        <strain evidence="2">DSM 74</strain>
    </source>
</reference>
<dbReference type="STRING" id="504472.Slin_3288"/>
<sequence length="134" mass="14874">MKTTATITGPDGQPVMLTFAQNAIKSYCALLNCEPTIESVLAHFNGSQQIEATCEIIRAGWEQTLHDTGIFVSVSDHKACELMETGTAEEGMNVNKAFFSAILNQNFDQWLKQQKRTSNYTLVNASFFGELPYN</sequence>
<dbReference type="AlphaFoldDB" id="D2QEV5"/>
<dbReference type="KEGG" id="sli:Slin_3288"/>